<reference evidence="1" key="1">
    <citation type="submission" date="2023-07" db="EMBL/GenBank/DDBJ databases">
        <title>draft genome sequence of fig (Ficus carica).</title>
        <authorList>
            <person name="Takahashi T."/>
            <person name="Nishimura K."/>
        </authorList>
    </citation>
    <scope>NUCLEOTIDE SEQUENCE</scope>
</reference>
<name>A0AA88DBB4_FICCA</name>
<keyword evidence="2" id="KW-1185">Reference proteome</keyword>
<proteinExistence type="predicted"/>
<sequence>MSKTEMGCRLWICYQPSVGSRLVGRGSSRRVSSVKSVSLGCGLAARQLKNKDIPRWCVSWSYEGQIVGPHSIVVVPGQGRPVHPLSRGKHQSDNNQGIFSWDMKLTLNDVTVQVGKSKLNYYRAPLVKYAKAADSFRVEWDYNLQ</sequence>
<accession>A0AA88DBB4</accession>
<dbReference type="AlphaFoldDB" id="A0AA88DBB4"/>
<evidence type="ECO:0000313" key="2">
    <source>
        <dbReference type="Proteomes" id="UP001187192"/>
    </source>
</evidence>
<dbReference type="EMBL" id="BTGU01000032">
    <property type="protein sequence ID" value="GMN49841.1"/>
    <property type="molecule type" value="Genomic_DNA"/>
</dbReference>
<evidence type="ECO:0000313" key="1">
    <source>
        <dbReference type="EMBL" id="GMN49841.1"/>
    </source>
</evidence>
<dbReference type="Proteomes" id="UP001187192">
    <property type="component" value="Unassembled WGS sequence"/>
</dbReference>
<protein>
    <submittedName>
        <fullName evidence="1">Uncharacterized protein</fullName>
    </submittedName>
</protein>
<organism evidence="1 2">
    <name type="scientific">Ficus carica</name>
    <name type="common">Common fig</name>
    <dbReference type="NCBI Taxonomy" id="3494"/>
    <lineage>
        <taxon>Eukaryota</taxon>
        <taxon>Viridiplantae</taxon>
        <taxon>Streptophyta</taxon>
        <taxon>Embryophyta</taxon>
        <taxon>Tracheophyta</taxon>
        <taxon>Spermatophyta</taxon>
        <taxon>Magnoliopsida</taxon>
        <taxon>eudicotyledons</taxon>
        <taxon>Gunneridae</taxon>
        <taxon>Pentapetalae</taxon>
        <taxon>rosids</taxon>
        <taxon>fabids</taxon>
        <taxon>Rosales</taxon>
        <taxon>Moraceae</taxon>
        <taxon>Ficeae</taxon>
        <taxon>Ficus</taxon>
    </lineage>
</organism>
<gene>
    <name evidence="1" type="ORF">TIFTF001_019004</name>
</gene>
<comment type="caution">
    <text evidence="1">The sequence shown here is derived from an EMBL/GenBank/DDBJ whole genome shotgun (WGS) entry which is preliminary data.</text>
</comment>